<organism evidence="1 2">
    <name type="scientific">Vibrio quintilis</name>
    <dbReference type="NCBI Taxonomy" id="1117707"/>
    <lineage>
        <taxon>Bacteria</taxon>
        <taxon>Pseudomonadati</taxon>
        <taxon>Pseudomonadota</taxon>
        <taxon>Gammaproteobacteria</taxon>
        <taxon>Vibrionales</taxon>
        <taxon>Vibrionaceae</taxon>
        <taxon>Vibrio</taxon>
    </lineage>
</organism>
<proteinExistence type="predicted"/>
<dbReference type="EMBL" id="FRFG01000121">
    <property type="protein sequence ID" value="SHO59313.1"/>
    <property type="molecule type" value="Genomic_DNA"/>
</dbReference>
<dbReference type="Proteomes" id="UP000184600">
    <property type="component" value="Unassembled WGS sequence"/>
</dbReference>
<protein>
    <submittedName>
        <fullName evidence="1">Uncharacterized protein</fullName>
    </submittedName>
</protein>
<evidence type="ECO:0000313" key="2">
    <source>
        <dbReference type="Proteomes" id="UP000184600"/>
    </source>
</evidence>
<sequence>MLDKSKVIDGILFVNDKNINETIKFNFYTWTELIKAILIKYAGKSEDEVNSLISNSPIINNALDGYMAAVVRCHETEYHLAMLIAYGEQYWLKGISSDEPDDYFEWEEGYRKEHNLAEESFEFSD</sequence>
<name>A0A1M7Z344_9VIBR</name>
<keyword evidence="2" id="KW-1185">Reference proteome</keyword>
<accession>A0A1M7Z344</accession>
<dbReference type="AlphaFoldDB" id="A0A1M7Z344"/>
<evidence type="ECO:0000313" key="1">
    <source>
        <dbReference type="EMBL" id="SHO59313.1"/>
    </source>
</evidence>
<gene>
    <name evidence="1" type="ORF">VQ7734_05097</name>
</gene>
<dbReference type="RefSeq" id="WP_073586701.1">
    <property type="nucleotide sequence ID" value="NZ_AP024898.1"/>
</dbReference>
<reference evidence="2" key="1">
    <citation type="submission" date="2016-12" db="EMBL/GenBank/DDBJ databases">
        <authorList>
            <person name="Rodrigo-Torres L."/>
            <person name="Arahal R.D."/>
            <person name="Lucena T."/>
        </authorList>
    </citation>
    <scope>NUCLEOTIDE SEQUENCE [LARGE SCALE GENOMIC DNA]</scope>
</reference>
<dbReference type="OrthoDB" id="6624543at2"/>